<dbReference type="InterPro" id="IPR006311">
    <property type="entry name" value="TAT_signal"/>
</dbReference>
<reference evidence="3 4" key="1">
    <citation type="submission" date="2017-05" db="EMBL/GenBank/DDBJ databases">
        <authorList>
            <person name="Song R."/>
            <person name="Chenine A.L."/>
            <person name="Ruprecht R.M."/>
        </authorList>
    </citation>
    <scope>NUCLEOTIDE SEQUENCE [LARGE SCALE GENOMIC DNA]</scope>
    <source>
        <strain evidence="3 4">DSM 26136</strain>
    </source>
</reference>
<evidence type="ECO:0000256" key="1">
    <source>
        <dbReference type="SAM" id="SignalP"/>
    </source>
</evidence>
<dbReference type="SUPFAM" id="SSF75304">
    <property type="entry name" value="Amidase signature (AS) enzymes"/>
    <property type="match status" value="1"/>
</dbReference>
<accession>A0A1Y0ESQ9</accession>
<gene>
    <name evidence="3" type="ORF">CCO03_06665</name>
</gene>
<name>A0A1Y0ESQ9_9BURK</name>
<dbReference type="Pfam" id="PF01425">
    <property type="entry name" value="Amidase"/>
    <property type="match status" value="1"/>
</dbReference>
<sequence>MIQAPGFRRFFLQSSAATAAASLLGACGVTAPSRPATAVDSTVWRTHGQPLLAGAAGGPLAGLRVAVKDLFAVQGQVVGGGNPAWLAQQTQLQAASAEAVQRLLDAGAVVQGMARTDEFAYSLAGTNGHYGTPPNPRAPTRISGGSTSGAASAVALGQADVGLGTDTGGSIRIPSSYQGLWGIRPSHGAVPVKGLVPLAPSFDTVGWICRDAGTLQRVGGVLLSARSAQPLRRVVMAPSLMAVADAPLAELLAQALGTWGGDLPRVESLAFDTAPLAGWVKAFQTRQGWEAWRDHGSWIARHWDSLNPDVRARFQTASRYTQADLAAADAVLAQARATIDAALGDAVLLLPSASSFAPLRTEAALGGAVIEAARAKTFQLTCLAGISGRCAISMPVATGGQPPAGLCMVGPRGRDRDLLALAQAVQARGVAQAG</sequence>
<evidence type="ECO:0000259" key="2">
    <source>
        <dbReference type="Pfam" id="PF01425"/>
    </source>
</evidence>
<keyword evidence="1" id="KW-0732">Signal</keyword>
<dbReference type="PROSITE" id="PS51318">
    <property type="entry name" value="TAT"/>
    <property type="match status" value="1"/>
</dbReference>
<dbReference type="OrthoDB" id="8872210at2"/>
<dbReference type="EMBL" id="CP021455">
    <property type="protein sequence ID" value="ARU06704.1"/>
    <property type="molecule type" value="Genomic_DNA"/>
</dbReference>
<feature type="chain" id="PRO_5012891909" evidence="1">
    <location>
        <begin position="39"/>
        <end position="434"/>
    </location>
</feature>
<feature type="signal peptide" evidence="1">
    <location>
        <begin position="1"/>
        <end position="38"/>
    </location>
</feature>
<dbReference type="AlphaFoldDB" id="A0A1Y0ESQ9"/>
<dbReference type="InterPro" id="IPR023631">
    <property type="entry name" value="Amidase_dom"/>
</dbReference>
<organism evidence="3 4">
    <name type="scientific">Comamonas serinivorans</name>
    <dbReference type="NCBI Taxonomy" id="1082851"/>
    <lineage>
        <taxon>Bacteria</taxon>
        <taxon>Pseudomonadati</taxon>
        <taxon>Pseudomonadota</taxon>
        <taxon>Betaproteobacteria</taxon>
        <taxon>Burkholderiales</taxon>
        <taxon>Comamonadaceae</taxon>
        <taxon>Comamonas</taxon>
    </lineage>
</organism>
<dbReference type="GO" id="GO:0016740">
    <property type="term" value="F:transferase activity"/>
    <property type="evidence" value="ECO:0007669"/>
    <property type="project" value="UniProtKB-KW"/>
</dbReference>
<feature type="domain" description="Amidase" evidence="2">
    <location>
        <begin position="54"/>
        <end position="218"/>
    </location>
</feature>
<dbReference type="NCBIfam" id="NF006169">
    <property type="entry name" value="PRK08310.1"/>
    <property type="match status" value="1"/>
</dbReference>
<dbReference type="KEGG" id="cser:CCO03_06665"/>
<dbReference type="Proteomes" id="UP000196138">
    <property type="component" value="Chromosome"/>
</dbReference>
<keyword evidence="3" id="KW-0808">Transferase</keyword>
<keyword evidence="4" id="KW-1185">Reference proteome</keyword>
<evidence type="ECO:0000313" key="4">
    <source>
        <dbReference type="Proteomes" id="UP000196138"/>
    </source>
</evidence>
<dbReference type="PANTHER" id="PTHR46310">
    <property type="entry name" value="AMIDASE 1"/>
    <property type="match status" value="1"/>
</dbReference>
<proteinExistence type="predicted"/>
<dbReference type="InterPro" id="IPR036928">
    <property type="entry name" value="AS_sf"/>
</dbReference>
<dbReference type="PANTHER" id="PTHR46310:SF7">
    <property type="entry name" value="AMIDASE 1"/>
    <property type="match status" value="1"/>
</dbReference>
<evidence type="ECO:0000313" key="3">
    <source>
        <dbReference type="EMBL" id="ARU06704.1"/>
    </source>
</evidence>
<dbReference type="RefSeq" id="WP_087284321.1">
    <property type="nucleotide sequence ID" value="NZ_CP021455.1"/>
</dbReference>
<protein>
    <submittedName>
        <fullName evidence="3">Glutamyl-tRNA amidotransferase</fullName>
    </submittedName>
</protein>
<dbReference type="Gene3D" id="3.90.1300.10">
    <property type="entry name" value="Amidase signature (AS) domain"/>
    <property type="match status" value="1"/>
</dbReference>